<keyword evidence="2" id="KW-0378">Hydrolase</keyword>
<reference evidence="3" key="1">
    <citation type="journal article" date="2020" name="bioRxiv">
        <title>Comparative genomics of Chlamydomonas.</title>
        <authorList>
            <person name="Craig R.J."/>
            <person name="Hasan A.R."/>
            <person name="Ness R.W."/>
            <person name="Keightley P.D."/>
        </authorList>
    </citation>
    <scope>NUCLEOTIDE SEQUENCE</scope>
    <source>
        <strain evidence="3">CCAP 11/70</strain>
    </source>
</reference>
<gene>
    <name evidence="3" type="ORF">HYH03_016134</name>
</gene>
<evidence type="ECO:0000313" key="4">
    <source>
        <dbReference type="Proteomes" id="UP000612055"/>
    </source>
</evidence>
<name>A0A835XJB5_9CHLO</name>
<dbReference type="PANTHER" id="PTHR45648">
    <property type="entry name" value="GDSL LIPASE/ACYLHYDROLASE FAMILY PROTEIN (AFU_ORTHOLOGUE AFUA_4G14700)"/>
    <property type="match status" value="1"/>
</dbReference>
<proteinExistence type="inferred from homology"/>
<evidence type="ECO:0000256" key="2">
    <source>
        <dbReference type="ARBA" id="ARBA00022801"/>
    </source>
</evidence>
<dbReference type="Proteomes" id="UP000612055">
    <property type="component" value="Unassembled WGS sequence"/>
</dbReference>
<dbReference type="OrthoDB" id="549479at2759"/>
<evidence type="ECO:0008006" key="5">
    <source>
        <dbReference type="Google" id="ProtNLM"/>
    </source>
</evidence>
<dbReference type="PANTHER" id="PTHR45648:SF22">
    <property type="entry name" value="GDSL LIPASE_ACYLHYDROLASE FAMILY PROTEIN (AFU_ORTHOLOGUE AFUA_4G14700)"/>
    <property type="match status" value="1"/>
</dbReference>
<keyword evidence="4" id="KW-1185">Reference proteome</keyword>
<dbReference type="InterPro" id="IPR051058">
    <property type="entry name" value="GDSL_Est/Lipase"/>
</dbReference>
<dbReference type="InterPro" id="IPR001087">
    <property type="entry name" value="GDSL"/>
</dbReference>
<dbReference type="Pfam" id="PF00657">
    <property type="entry name" value="Lipase_GDSL"/>
    <property type="match status" value="1"/>
</dbReference>
<dbReference type="GO" id="GO:0016788">
    <property type="term" value="F:hydrolase activity, acting on ester bonds"/>
    <property type="evidence" value="ECO:0007669"/>
    <property type="project" value="InterPro"/>
</dbReference>
<dbReference type="SUPFAM" id="SSF52266">
    <property type="entry name" value="SGNH hydrolase"/>
    <property type="match status" value="1"/>
</dbReference>
<dbReference type="EMBL" id="JAEHOE010000135">
    <property type="protein sequence ID" value="KAG2485148.1"/>
    <property type="molecule type" value="Genomic_DNA"/>
</dbReference>
<evidence type="ECO:0000313" key="3">
    <source>
        <dbReference type="EMBL" id="KAG2485148.1"/>
    </source>
</evidence>
<dbReference type="Gene3D" id="3.40.50.1110">
    <property type="entry name" value="SGNH hydrolase"/>
    <property type="match status" value="1"/>
</dbReference>
<accession>A0A835XJB5</accession>
<evidence type="ECO:0000256" key="1">
    <source>
        <dbReference type="ARBA" id="ARBA00008668"/>
    </source>
</evidence>
<dbReference type="AlphaFoldDB" id="A0A835XJB5"/>
<comment type="caution">
    <text evidence="3">The sequence shown here is derived from an EMBL/GenBank/DDBJ whole genome shotgun (WGS) entry which is preliminary data.</text>
</comment>
<sequence>MCVAVAPAQAKRELRDAEPSGPRPDFVYLIVGDSLSDTGRCFAAGGVPDSRLYYDGRFSNGPVWVDVLKANLSAPQGRQGGRKRVQFLNYAFGAATACPVPGHIARYPFVQHLQAQTAAAVADLAAGRVLRGRGTRVVAVQWVGANDLQLALEAGSLTDPQAVAAAAAAVAGCRLAAVQALLAAGVRDVVLGPLPPLHLAPIVPGPLKEKVAAMVRGFNAALAAGVGALQAGLDGAGAGARVALLGDADNAWVEGDRAGAARDGLVLDEPCVATDAMELRAPTLRPPVCPDPSKHIFYDPRHPGAAYHAWFALEGLLPRLRALGLAPPAPPCPGDD</sequence>
<protein>
    <recommendedName>
        <fullName evidence="5">GDSL esterase/lipase</fullName>
    </recommendedName>
</protein>
<comment type="similarity">
    <text evidence="1">Belongs to the 'GDSL' lipolytic enzyme family.</text>
</comment>
<dbReference type="InterPro" id="IPR036514">
    <property type="entry name" value="SGNH_hydro_sf"/>
</dbReference>
<organism evidence="3 4">
    <name type="scientific">Edaphochlamys debaryana</name>
    <dbReference type="NCBI Taxonomy" id="47281"/>
    <lineage>
        <taxon>Eukaryota</taxon>
        <taxon>Viridiplantae</taxon>
        <taxon>Chlorophyta</taxon>
        <taxon>core chlorophytes</taxon>
        <taxon>Chlorophyceae</taxon>
        <taxon>CS clade</taxon>
        <taxon>Chlamydomonadales</taxon>
        <taxon>Chlamydomonadales incertae sedis</taxon>
        <taxon>Edaphochlamys</taxon>
    </lineage>
</organism>